<proteinExistence type="predicted"/>
<name>A0A1B2EN14_9HYPH</name>
<dbReference type="EMBL" id="CP016616">
    <property type="protein sequence ID" value="ANY81341.1"/>
    <property type="molecule type" value="Genomic_DNA"/>
</dbReference>
<sequence length="91" mass="9980">MQKVAQRYSLISETLCLWIPGAAARPRNDSGGSHPLFITGLVPVISIKKSVASHRIEMAGTSPDMTWGSQDKIFSKNFRKPPEPSLSQDVL</sequence>
<protein>
    <submittedName>
        <fullName evidence="1">Uncharacterized protein</fullName>
    </submittedName>
</protein>
<dbReference type="KEGG" id="moc:BB934_26545"/>
<reference evidence="1" key="1">
    <citation type="submission" date="2016-07" db="EMBL/GenBank/DDBJ databases">
        <title>Microvirga ossetica sp. nov. a new species of rhizobia isolated from root nodules of the legume species Vicia alpestris Steven originated from North Ossetia region in the Caucasus.</title>
        <authorList>
            <person name="Safronova V.I."/>
            <person name="Kuznetsova I.G."/>
            <person name="Sazanova A.L."/>
            <person name="Belimov A."/>
            <person name="Andronov E."/>
            <person name="Osledkin Y.S."/>
            <person name="Onishchuk O.P."/>
            <person name="Kurchak O.N."/>
            <person name="Shaposhnikov A.I."/>
            <person name="Willems A."/>
            <person name="Tikhonovich I.A."/>
        </authorList>
    </citation>
    <scope>NUCLEOTIDE SEQUENCE [LARGE SCALE GENOMIC DNA]</scope>
    <source>
        <strain evidence="1">V5/3M</strain>
    </source>
</reference>
<accession>A0A1B2EN14</accession>
<dbReference type="AlphaFoldDB" id="A0A1B2EN14"/>
<evidence type="ECO:0000313" key="1">
    <source>
        <dbReference type="EMBL" id="ANY81341.1"/>
    </source>
</evidence>
<gene>
    <name evidence="1" type="ORF">BB934_26545</name>
</gene>
<organism evidence="1">
    <name type="scientific">Microvirga ossetica</name>
    <dbReference type="NCBI Taxonomy" id="1882682"/>
    <lineage>
        <taxon>Bacteria</taxon>
        <taxon>Pseudomonadati</taxon>
        <taxon>Pseudomonadota</taxon>
        <taxon>Alphaproteobacteria</taxon>
        <taxon>Hyphomicrobiales</taxon>
        <taxon>Methylobacteriaceae</taxon>
        <taxon>Microvirga</taxon>
    </lineage>
</organism>